<dbReference type="EMBL" id="LZRT01000010">
    <property type="protein sequence ID" value="OUM90812.1"/>
    <property type="molecule type" value="Genomic_DNA"/>
</dbReference>
<name>A0A1Y3PU01_9BACI</name>
<evidence type="ECO:0000313" key="2">
    <source>
        <dbReference type="Proteomes" id="UP000196475"/>
    </source>
</evidence>
<accession>A0A1Y3PU01</accession>
<evidence type="ECO:0000313" key="1">
    <source>
        <dbReference type="EMBL" id="OUM90812.1"/>
    </source>
</evidence>
<reference evidence="2" key="1">
    <citation type="submission" date="2016-06" db="EMBL/GenBank/DDBJ databases">
        <authorList>
            <person name="Nascimento L."/>
            <person name="Pereira R.V."/>
            <person name="Martins L.F."/>
            <person name="Quaggio R.B."/>
            <person name="Silva A.M."/>
            <person name="Setubal J.C."/>
        </authorList>
    </citation>
    <scope>NUCLEOTIDE SEQUENCE [LARGE SCALE GENOMIC DNA]</scope>
</reference>
<protein>
    <submittedName>
        <fullName evidence="1">Uncharacterized protein</fullName>
    </submittedName>
</protein>
<gene>
    <name evidence="1" type="ORF">BAA01_07500</name>
</gene>
<organism evidence="1 2">
    <name type="scientific">Bacillus thermozeamaize</name>
    <dbReference type="NCBI Taxonomy" id="230954"/>
    <lineage>
        <taxon>Bacteria</taxon>
        <taxon>Bacillati</taxon>
        <taxon>Bacillota</taxon>
        <taxon>Bacilli</taxon>
        <taxon>Bacillales</taxon>
        <taxon>Bacillaceae</taxon>
        <taxon>Bacillus</taxon>
    </lineage>
</organism>
<proteinExistence type="predicted"/>
<dbReference type="Proteomes" id="UP000196475">
    <property type="component" value="Unassembled WGS sequence"/>
</dbReference>
<dbReference type="AlphaFoldDB" id="A0A1Y3PU01"/>
<sequence length="149" mass="17369">MSIDYWKHDPMSSLLNGGRARHPATYFWELRVFTIWSLQDRRYIWEDRLLGVGFFFRKADELAQIAWVDEIPDFIGSYLDLIDRDDLHEQFTVHPLPILPSTAGLRACSETIALPPCHTWPLDQELKPPRIDRATVVPFYVTVDNVQAK</sequence>
<comment type="caution">
    <text evidence="1">The sequence shown here is derived from an EMBL/GenBank/DDBJ whole genome shotgun (WGS) entry which is preliminary data.</text>
</comment>